<dbReference type="InterPro" id="IPR021109">
    <property type="entry name" value="Peptidase_aspartic_dom_sf"/>
</dbReference>
<comment type="caution">
    <text evidence="2">The sequence shown here is derived from an EMBL/GenBank/DDBJ whole genome shotgun (WGS) entry which is preliminary data.</text>
</comment>
<evidence type="ECO:0000313" key="3">
    <source>
        <dbReference type="Proteomes" id="UP000289738"/>
    </source>
</evidence>
<gene>
    <name evidence="2" type="ORF">Ahy_A06g028039</name>
</gene>
<dbReference type="Pfam" id="PF13650">
    <property type="entry name" value="Asp_protease_2"/>
    <property type="match status" value="1"/>
</dbReference>
<evidence type="ECO:0000313" key="2">
    <source>
        <dbReference type="EMBL" id="RYR53109.1"/>
    </source>
</evidence>
<evidence type="ECO:0000256" key="1">
    <source>
        <dbReference type="SAM" id="MobiDB-lite"/>
    </source>
</evidence>
<evidence type="ECO:0008006" key="4">
    <source>
        <dbReference type="Google" id="ProtNLM"/>
    </source>
</evidence>
<dbReference type="EMBL" id="SDMP01000006">
    <property type="protein sequence ID" value="RYR53109.1"/>
    <property type="molecule type" value="Genomic_DNA"/>
</dbReference>
<reference evidence="2 3" key="1">
    <citation type="submission" date="2019-01" db="EMBL/GenBank/DDBJ databases">
        <title>Sequencing of cultivated peanut Arachis hypogaea provides insights into genome evolution and oil improvement.</title>
        <authorList>
            <person name="Chen X."/>
        </authorList>
    </citation>
    <scope>NUCLEOTIDE SEQUENCE [LARGE SCALE GENOMIC DNA]</scope>
    <source>
        <strain evidence="3">cv. Fuhuasheng</strain>
        <tissue evidence="2">Leaves</tissue>
    </source>
</reference>
<dbReference type="Gene3D" id="2.40.70.10">
    <property type="entry name" value="Acid Proteases"/>
    <property type="match status" value="1"/>
</dbReference>
<dbReference type="PANTHER" id="PTHR33067">
    <property type="entry name" value="RNA-DIRECTED DNA POLYMERASE-RELATED"/>
    <property type="match status" value="1"/>
</dbReference>
<dbReference type="PANTHER" id="PTHR33067:SF9">
    <property type="entry name" value="RNA-DIRECTED DNA POLYMERASE"/>
    <property type="match status" value="1"/>
</dbReference>
<name>A0A445CQ93_ARAHY</name>
<dbReference type="AlphaFoldDB" id="A0A445CQ93"/>
<feature type="region of interest" description="Disordered" evidence="1">
    <location>
        <begin position="1"/>
        <end position="37"/>
    </location>
</feature>
<sequence>MVTTSDQEAEDKQGKLSKQPEDNSTEEEDRDHQEPEISQQELLKLYAPFPQLLNGAVGKRIYSRFLDLFASLHVNIPFIRAIQQMPAFIKYMKELLPRKSSLKGGQTIVLNKECSALIQPELPAKRKDPGSFHIPCAIGEKMFDRALCDLGASINLLPLSLVKRLQINEIMPTDVVIRLADKTQKQAIGVVENVLLKVGKYFLPTDFVILDMEENHTHPIILGRPFLATARALIDVEKGELILRIHDERLSFNVFKLSQEVNQEHKEPSKDHNEMLKEEASIEAHPTHLVKPMHEEQGNRQLSQLKEKLEEPKPPEICEGSNKTTLEEGVIKSKAMSKDTRKKVPRKWRNKKIPTEDFSPGDRVISAYFPDIPPNLPTIPSQLPKVFTINRVLSLEHVEIIDTTNGYKSTARREDFKHYQPP</sequence>
<keyword evidence="3" id="KW-1185">Reference proteome</keyword>
<organism evidence="2 3">
    <name type="scientific">Arachis hypogaea</name>
    <name type="common">Peanut</name>
    <dbReference type="NCBI Taxonomy" id="3818"/>
    <lineage>
        <taxon>Eukaryota</taxon>
        <taxon>Viridiplantae</taxon>
        <taxon>Streptophyta</taxon>
        <taxon>Embryophyta</taxon>
        <taxon>Tracheophyta</taxon>
        <taxon>Spermatophyta</taxon>
        <taxon>Magnoliopsida</taxon>
        <taxon>eudicotyledons</taxon>
        <taxon>Gunneridae</taxon>
        <taxon>Pentapetalae</taxon>
        <taxon>rosids</taxon>
        <taxon>fabids</taxon>
        <taxon>Fabales</taxon>
        <taxon>Fabaceae</taxon>
        <taxon>Papilionoideae</taxon>
        <taxon>50 kb inversion clade</taxon>
        <taxon>dalbergioids sensu lato</taxon>
        <taxon>Dalbergieae</taxon>
        <taxon>Pterocarpus clade</taxon>
        <taxon>Arachis</taxon>
    </lineage>
</organism>
<accession>A0A445CQ93</accession>
<protein>
    <recommendedName>
        <fullName evidence="4">Aspartic peptidase DDI1-type domain-containing protein</fullName>
    </recommendedName>
</protein>
<dbReference type="STRING" id="3818.A0A445CQ93"/>
<dbReference type="Proteomes" id="UP000289738">
    <property type="component" value="Chromosome A06"/>
</dbReference>
<dbReference type="CDD" id="cd00303">
    <property type="entry name" value="retropepsin_like"/>
    <property type="match status" value="1"/>
</dbReference>
<dbReference type="SUPFAM" id="SSF50630">
    <property type="entry name" value="Acid proteases"/>
    <property type="match status" value="1"/>
</dbReference>
<proteinExistence type="predicted"/>
<feature type="compositionally biased region" description="Basic and acidic residues" evidence="1">
    <location>
        <begin position="10"/>
        <end position="21"/>
    </location>
</feature>